<proteinExistence type="predicted"/>
<evidence type="ECO:0000256" key="1">
    <source>
        <dbReference type="SAM" id="MobiDB-lite"/>
    </source>
</evidence>
<feature type="domain" description="Flagellar motor switch protein FliG middle" evidence="3">
    <location>
        <begin position="328"/>
        <end position="386"/>
    </location>
</feature>
<dbReference type="InterPro" id="IPR011002">
    <property type="entry name" value="FliG_a-hlx"/>
</dbReference>
<feature type="compositionally biased region" description="Acidic residues" evidence="1">
    <location>
        <begin position="283"/>
        <end position="295"/>
    </location>
</feature>
<feature type="compositionally biased region" description="Basic and acidic residues" evidence="1">
    <location>
        <begin position="82"/>
        <end position="100"/>
    </location>
</feature>
<evidence type="ECO:0000313" key="5">
    <source>
        <dbReference type="Proteomes" id="UP000886752"/>
    </source>
</evidence>
<name>A0A9D1TQ13_9BACT</name>
<organism evidence="4 5">
    <name type="scientific">Candidatus Desulfovibrio intestinipullorum</name>
    <dbReference type="NCBI Taxonomy" id="2838536"/>
    <lineage>
        <taxon>Bacteria</taxon>
        <taxon>Pseudomonadati</taxon>
        <taxon>Thermodesulfobacteriota</taxon>
        <taxon>Desulfovibrionia</taxon>
        <taxon>Desulfovibrionales</taxon>
        <taxon>Desulfovibrionaceae</taxon>
        <taxon>Desulfovibrio</taxon>
    </lineage>
</organism>
<keyword evidence="2" id="KW-0472">Membrane</keyword>
<feature type="transmembrane region" description="Helical" evidence="2">
    <location>
        <begin position="21"/>
        <end position="43"/>
    </location>
</feature>
<evidence type="ECO:0000259" key="3">
    <source>
        <dbReference type="Pfam" id="PF14841"/>
    </source>
</evidence>
<evidence type="ECO:0000313" key="4">
    <source>
        <dbReference type="EMBL" id="HIW00006.1"/>
    </source>
</evidence>
<dbReference type="SUPFAM" id="SSF48029">
    <property type="entry name" value="FliG"/>
    <property type="match status" value="1"/>
</dbReference>
<dbReference type="AlphaFoldDB" id="A0A9D1TQ13"/>
<evidence type="ECO:0000256" key="2">
    <source>
        <dbReference type="SAM" id="Phobius"/>
    </source>
</evidence>
<gene>
    <name evidence="4" type="ORF">H9894_02300</name>
</gene>
<feature type="transmembrane region" description="Helical" evidence="2">
    <location>
        <begin position="212"/>
        <end position="232"/>
    </location>
</feature>
<sequence length="446" mass="48603">MPQANTDRARRQKMDGQGRQGFCPLVVRCLVCTVCLLVFSAFVHVPHTGDRSLALYWVSPIPTLQTACAAPAQTHSAQTPSDRTDSDRTGAERPSHQAVRQEHKSVVYDGQWLRTLETRIHDLLSPVYGEEHLVVQASFGDGQIPGHRPPVSIALIIDTAVLQGMPSSAEGLRAEQERLGTLVSHAAGLRSERGDSIAISFLLFSESSSTPLYLGAAGGGALLLLLCMVFLVRSRGRKACHLPDRNPAPSVRKMTGTESERRERGTSRNASEGTREERLADASADDSEADLEAGPEESVPRAFRQHCASRRSAGEGSGLQDRLVVRMADRLRAERPQARAVVLGCLDLGDAARVLAALPRALQAETVACLTLQGHVEDEVLSLVAREFLQNRPLGATALFVGNADSARWTSDLLQLLPKSQSERIQEDVRSLSQRAWKRLQGQRAR</sequence>
<dbReference type="InterPro" id="IPR032779">
    <property type="entry name" value="FliG_M"/>
</dbReference>
<feature type="region of interest" description="Disordered" evidence="1">
    <location>
        <begin position="69"/>
        <end position="100"/>
    </location>
</feature>
<comment type="caution">
    <text evidence="4">The sequence shown here is derived from an EMBL/GenBank/DDBJ whole genome shotgun (WGS) entry which is preliminary data.</text>
</comment>
<feature type="region of interest" description="Disordered" evidence="1">
    <location>
        <begin position="241"/>
        <end position="302"/>
    </location>
</feature>
<reference evidence="4" key="1">
    <citation type="journal article" date="2021" name="PeerJ">
        <title>Extensive microbial diversity within the chicken gut microbiome revealed by metagenomics and culture.</title>
        <authorList>
            <person name="Gilroy R."/>
            <person name="Ravi A."/>
            <person name="Getino M."/>
            <person name="Pursley I."/>
            <person name="Horton D.L."/>
            <person name="Alikhan N.F."/>
            <person name="Baker D."/>
            <person name="Gharbi K."/>
            <person name="Hall N."/>
            <person name="Watson M."/>
            <person name="Adriaenssens E.M."/>
            <person name="Foster-Nyarko E."/>
            <person name="Jarju S."/>
            <person name="Secka A."/>
            <person name="Antonio M."/>
            <person name="Oren A."/>
            <person name="Chaudhuri R.R."/>
            <person name="La Ragione R."/>
            <person name="Hildebrand F."/>
            <person name="Pallen M.J."/>
        </authorList>
    </citation>
    <scope>NUCLEOTIDE SEQUENCE</scope>
    <source>
        <strain evidence="4">ChiHecec2B26-446</strain>
    </source>
</reference>
<dbReference type="Gene3D" id="1.10.220.30">
    <property type="match status" value="1"/>
</dbReference>
<dbReference type="Proteomes" id="UP000886752">
    <property type="component" value="Unassembled WGS sequence"/>
</dbReference>
<keyword evidence="2" id="KW-1133">Transmembrane helix</keyword>
<accession>A0A9D1TQ13</accession>
<protein>
    <recommendedName>
        <fullName evidence="3">Flagellar motor switch protein FliG middle domain-containing protein</fullName>
    </recommendedName>
</protein>
<dbReference type="Pfam" id="PF14841">
    <property type="entry name" value="FliG_M"/>
    <property type="match status" value="1"/>
</dbReference>
<dbReference type="EMBL" id="DXHV01000027">
    <property type="protein sequence ID" value="HIW00006.1"/>
    <property type="molecule type" value="Genomic_DNA"/>
</dbReference>
<keyword evidence="2" id="KW-0812">Transmembrane</keyword>
<reference evidence="4" key="2">
    <citation type="submission" date="2021-04" db="EMBL/GenBank/DDBJ databases">
        <authorList>
            <person name="Gilroy R."/>
        </authorList>
    </citation>
    <scope>NUCLEOTIDE SEQUENCE</scope>
    <source>
        <strain evidence="4">ChiHecec2B26-446</strain>
    </source>
</reference>